<comment type="subcellular location">
    <subcellularLocation>
        <location evidence="2">Virion</location>
    </subcellularLocation>
</comment>
<name>A0A9E7NMT1_9CAUD</name>
<evidence type="ECO:0000256" key="5">
    <source>
        <dbReference type="ARBA" id="ARBA00022612"/>
    </source>
</evidence>
<dbReference type="Pfam" id="PF12236">
    <property type="entry name" value="Head-tail_con"/>
    <property type="match status" value="1"/>
</dbReference>
<keyword evidence="5" id="KW-1188">Viral release from host cell</keyword>
<keyword evidence="10" id="KW-1160">Virus entry into host cell</keyword>
<evidence type="ECO:0000313" key="11">
    <source>
        <dbReference type="EMBL" id="UTQ79780.1"/>
    </source>
</evidence>
<evidence type="ECO:0000256" key="7">
    <source>
        <dbReference type="ARBA" id="ARBA00022950"/>
    </source>
</evidence>
<evidence type="ECO:0000256" key="2">
    <source>
        <dbReference type="ARBA" id="ARBA00004328"/>
    </source>
</evidence>
<proteinExistence type="predicted"/>
<dbReference type="EMBL" id="ON677538">
    <property type="protein sequence ID" value="UTQ79780.1"/>
    <property type="molecule type" value="Genomic_DNA"/>
</dbReference>
<keyword evidence="12" id="KW-1185">Reference proteome</keyword>
<evidence type="ECO:0000256" key="9">
    <source>
        <dbReference type="ARBA" id="ARBA00023219"/>
    </source>
</evidence>
<evidence type="ECO:0000256" key="10">
    <source>
        <dbReference type="ARBA" id="ARBA00023296"/>
    </source>
</evidence>
<keyword evidence="8" id="KW-1171">Viral genome ejection through host cell envelope</keyword>
<evidence type="ECO:0000256" key="1">
    <source>
        <dbReference type="ARBA" id="ARBA00003421"/>
    </source>
</evidence>
<keyword evidence="3" id="KW-1244">Viral short tail ejection system</keyword>
<dbReference type="InterPro" id="IPR020991">
    <property type="entry name" value="Connector_podovirus"/>
</dbReference>
<dbReference type="GO" id="GO:0044423">
    <property type="term" value="C:virion component"/>
    <property type="evidence" value="ECO:0007669"/>
    <property type="project" value="UniProtKB-KW"/>
</dbReference>
<evidence type="ECO:0000256" key="6">
    <source>
        <dbReference type="ARBA" id="ARBA00022844"/>
    </source>
</evidence>
<sequence length="643" mass="72566">MTIEMPTPLIESKEAAKAKLNTDRVGEVIIRKFEDTRTRRQTVETQWDETYELYRASATDLQNSRARSFQTTGASEDWHHRINTGHCFEVVETLVAYFKGATFPSDDWFDLKGMVPELADAARVVKQLTKTKLEAASIRDLFETWVRNLILAGVSTYRLGWDVSMERVFTRKFKASMDDVVSGMWEDVAKNQQRSQLTIEPLSPYDVWLDTSGGKNAGTFVRLRHTKEELHDLATSGYYKLDSMAVDRYVDYRFANPDEERTTKENDNSGYDIIEYYGPLLVEGVQFWCVHAVFYGKQLIRLSDSQYWCGSPFITATLLPDRDSVYGMSVLHPNLGALHTLNVLTNGRLDNLILHINKMWTMVEDGILKREDVKAKPGAVFKVAQHGSLQPIDMGRQDFMVTYQEAQVQESSVYRNTSTGPLIGNAAPRGGERVTAAEIQGVRDAGGNRLSSVHTHIEDAATLPLLAKVFTLLQQYYITPETVRLYSPEMQMDAFFQVEPEYLHYPYKFLALGANYVVERERMVTDLLQLLDISGRVPQIGERLEYEKILEDLLRQMRFTDPMRYIKPAAPEAPAMPPASPPTPGVLPPELEQSLGGGMMQQAMGQMTSEDIGEMAQVQGIDTSAISPEAMEMATQQITNGAL</sequence>
<evidence type="ECO:0000256" key="8">
    <source>
        <dbReference type="ARBA" id="ARBA00023009"/>
    </source>
</evidence>
<keyword evidence="6" id="KW-0946">Virion</keyword>
<evidence type="ECO:0000256" key="3">
    <source>
        <dbReference type="ARBA" id="ARBA00022470"/>
    </source>
</evidence>
<evidence type="ECO:0000313" key="12">
    <source>
        <dbReference type="Proteomes" id="UP001059684"/>
    </source>
</evidence>
<organism evidence="11 12">
    <name type="scientific">Plectonema phage JingP1</name>
    <dbReference type="NCBI Taxonomy" id="2961687"/>
    <lineage>
        <taxon>Viruses</taxon>
        <taxon>Duplodnaviria</taxon>
        <taxon>Heunggongvirae</taxon>
        <taxon>Uroviricota</taxon>
        <taxon>Caudoviricetes</taxon>
        <taxon>Saffermanviridae</taxon>
        <taxon>Morrisvirus</taxon>
        <taxon>Morrisvirus JingP1</taxon>
    </lineage>
</organism>
<dbReference type="Proteomes" id="UP001059684">
    <property type="component" value="Segment"/>
</dbReference>
<keyword evidence="7" id="KW-0118">Viral capsid assembly</keyword>
<accession>A0A9E7NMT1</accession>
<protein>
    <submittedName>
        <fullName evidence="11">Portal protein</fullName>
    </submittedName>
</protein>
<keyword evidence="9" id="KW-0231">Viral genome packaging</keyword>
<dbReference type="GO" id="GO:0099002">
    <property type="term" value="P:symbiont genome ejection through host cell envelope, short tail mechanism"/>
    <property type="evidence" value="ECO:0007669"/>
    <property type="project" value="UniProtKB-KW"/>
</dbReference>
<keyword evidence="4" id="KW-1162">Viral penetration into host cytoplasm</keyword>
<evidence type="ECO:0000256" key="4">
    <source>
        <dbReference type="ARBA" id="ARBA00022595"/>
    </source>
</evidence>
<comment type="function">
    <text evidence="1">Forms the portal vertex of the capsid. This portal plays critical roles in head assembly, genome packaging, neck/tail attachment, and genome ejection. The portal protein multimerizes as a single ring-shaped homododecamer arranged around a central channel.</text>
</comment>
<reference evidence="11" key="1">
    <citation type="submission" date="2022-06" db="EMBL/GenBank/DDBJ databases">
        <authorList>
            <person name="He X."/>
            <person name="Cao L."/>
            <person name="Zhang S."/>
            <person name="Xiao J."/>
            <person name="Tong Y."/>
        </authorList>
    </citation>
    <scope>NUCLEOTIDE SEQUENCE</scope>
</reference>